<dbReference type="NCBIfam" id="NF003618">
    <property type="entry name" value="PRK05261.1-3"/>
    <property type="match status" value="1"/>
</dbReference>
<dbReference type="PROSITE" id="PS60003">
    <property type="entry name" value="PHOSPHOKETOLASE_2"/>
    <property type="match status" value="1"/>
</dbReference>
<keyword evidence="4 7" id="KW-0456">Lyase</keyword>
<feature type="domain" description="Xylulose 5-phosphate/Fructose 6-phosphate phosphoketolase C-terminal" evidence="5">
    <location>
        <begin position="587"/>
        <end position="786"/>
    </location>
</feature>
<dbReference type="AlphaFoldDB" id="A0A2Z5Y2Q5"/>
<evidence type="ECO:0000313" key="7">
    <source>
        <dbReference type="EMBL" id="BBC61040.1"/>
    </source>
</evidence>
<evidence type="ECO:0000256" key="2">
    <source>
        <dbReference type="ARBA" id="ARBA00005623"/>
    </source>
</evidence>
<evidence type="ECO:0000259" key="5">
    <source>
        <dbReference type="Pfam" id="PF09363"/>
    </source>
</evidence>
<proteinExistence type="inferred from homology"/>
<name>A0A2Z5Y2Q5_9ENTE</name>
<dbReference type="GO" id="GO:0047905">
    <property type="term" value="F:fructose-6-phosphate phosphoketolase activity"/>
    <property type="evidence" value="ECO:0007669"/>
    <property type="project" value="UniProtKB-EC"/>
</dbReference>
<dbReference type="EMBL" id="AP018492">
    <property type="protein sequence ID" value="BBC61040.1"/>
    <property type="molecule type" value="Genomic_DNA"/>
</dbReference>
<dbReference type="Pfam" id="PF03894">
    <property type="entry name" value="XFP"/>
    <property type="match status" value="1"/>
</dbReference>
<dbReference type="RefSeq" id="WP_015694972.1">
    <property type="nucleotide sequence ID" value="NZ_AP018492.1"/>
</dbReference>
<dbReference type="InterPro" id="IPR005593">
    <property type="entry name" value="Xul5P/Fru6P_PKetolase"/>
</dbReference>
<keyword evidence="3" id="KW-0786">Thiamine pyrophosphate</keyword>
<dbReference type="Pfam" id="PF09363">
    <property type="entry name" value="XFP_C"/>
    <property type="match status" value="1"/>
</dbReference>
<reference evidence="7 8" key="1">
    <citation type="submission" date="2018-01" db="EMBL/GenBank/DDBJ databases">
        <title>Whole genome sequence of Melissococcus plutonius DAT561.</title>
        <authorList>
            <person name="Okumura K."/>
            <person name="Takamatsu D."/>
            <person name="Okura M."/>
        </authorList>
    </citation>
    <scope>NUCLEOTIDE SEQUENCE [LARGE SCALE GENOMIC DNA]</scope>
    <source>
        <strain evidence="7 8">DAT561</strain>
    </source>
</reference>
<dbReference type="Proteomes" id="UP000269226">
    <property type="component" value="Chromosome"/>
</dbReference>
<dbReference type="PANTHER" id="PTHR31273:SF0">
    <property type="entry name" value="PHOSPHOKETOLASE-RELATED"/>
    <property type="match status" value="1"/>
</dbReference>
<accession>A0A2Z5Y2Q5</accession>
<evidence type="ECO:0000256" key="3">
    <source>
        <dbReference type="ARBA" id="ARBA00023052"/>
    </source>
</evidence>
<sequence>MEKDKYSSTEYLDKIDKWWRAANYLSIGQLYLKDNPLLKREIRSEDVKYHPIGHWGTIAGQNFIYAHLNRIINKYDLNMFYIEGPGHGGQVMVSNSYLDGSYTEIYPAVTEDEAGMQKLFKRFSFPGGVSSHAAPETPGSIHEGGELGYSLSHGVGAILDNPEVISAVVIGDGESETGPLATSWFSNTFINPVTDGAVLPILHLNGAKIANPTILGRKSDKELEQYFRGMGWIPYFVEGNDPNQMHPLMAKTLDQVIEKIHSIQETARKQTAETASIQKWPLIVLRTPKGWTGPKEWDGKPIEGTFRAHQVPIPIDQDHMEHVDQLVNWLKSYKPEELFDETGRLNSEIRAIAPMNDKRMAMNPITNGGINPKPLQMPDWREFALHISKPGELVAQDMLEFGKMVAAIIKKNPQNFLIFGPDETKSNLLNDAFSVTSRQWLEPIYEPQDEWLAPSGRIIDSQLSEHQDEGILEGYVLTGRHGFFASYEAFIRIVDSMIAQHIKWMRKAMDLPWRNGYSSLNLIASSTAFQQDHNGYTHQDPGILSHLAEKEADFIHEYVPADTNSLLAVMDKVLKSQGKVNLVISSKHPRPQFYSPEEAQELVNRGLMEIDWASTVAENGTPEIVIVAAGTEPNMEALAAINLINQSFPKLQFRFINVVDLLKLRHPAVDSRGISEVEYNHLFTVDSPIIFVCQGYSSLIRSLFYDRKNRPVSIHSYQENGAITTPFDMRVLNKIDRYHLAKDIALTAYGSRGEDFARAMDTILEKHNQYIRETGKDLPEVLNWKWAPLHIYNENIEQD</sequence>
<dbReference type="InterPro" id="IPR018970">
    <property type="entry name" value="Xul5P/Fru6P_PKetolase_N"/>
</dbReference>
<dbReference type="PIRSF" id="PIRSF017245">
    <property type="entry name" value="Phosphoketolase"/>
    <property type="match status" value="1"/>
</dbReference>
<evidence type="ECO:0000313" key="8">
    <source>
        <dbReference type="Proteomes" id="UP000269226"/>
    </source>
</evidence>
<protein>
    <submittedName>
        <fullName evidence="7">Xylulose-5-phosphate/fructose-6-phosphate phosphoketolase</fullName>
        <ecNumber evidence="7">4.1.2.22</ecNumber>
        <ecNumber evidence="7">4.1.2.9</ecNumber>
    </submittedName>
</protein>
<dbReference type="InterPro" id="IPR009014">
    <property type="entry name" value="Transketo_C/PFOR_II"/>
</dbReference>
<dbReference type="GO" id="GO:0050193">
    <property type="term" value="F:phosphoketolase activity"/>
    <property type="evidence" value="ECO:0007669"/>
    <property type="project" value="UniProtKB-EC"/>
</dbReference>
<dbReference type="Gene3D" id="3.40.50.920">
    <property type="match status" value="1"/>
</dbReference>
<evidence type="ECO:0000256" key="4">
    <source>
        <dbReference type="ARBA" id="ARBA00023239"/>
    </source>
</evidence>
<dbReference type="InterPro" id="IPR029061">
    <property type="entry name" value="THDP-binding"/>
</dbReference>
<feature type="domain" description="Xylulose 5-phosphate/Fructose 6-phosphate phosphoketolase N-terminal" evidence="6">
    <location>
        <begin position="8"/>
        <end position="370"/>
    </location>
</feature>
<dbReference type="Pfam" id="PF09364">
    <property type="entry name" value="XFP_N"/>
    <property type="match status" value="1"/>
</dbReference>
<organism evidence="7 8">
    <name type="scientific">Melissococcus plutonius</name>
    <dbReference type="NCBI Taxonomy" id="33970"/>
    <lineage>
        <taxon>Bacteria</taxon>
        <taxon>Bacillati</taxon>
        <taxon>Bacillota</taxon>
        <taxon>Bacilli</taxon>
        <taxon>Lactobacillales</taxon>
        <taxon>Enterococcaceae</taxon>
        <taxon>Melissococcus</taxon>
    </lineage>
</organism>
<gene>
    <name evidence="7" type="ORF">DAT561_0928</name>
</gene>
<dbReference type="Gene3D" id="3.40.50.970">
    <property type="match status" value="2"/>
</dbReference>
<dbReference type="NCBIfam" id="NF003619">
    <property type="entry name" value="PRK05261.1-4"/>
    <property type="match status" value="1"/>
</dbReference>
<evidence type="ECO:0000256" key="1">
    <source>
        <dbReference type="ARBA" id="ARBA00001964"/>
    </source>
</evidence>
<comment type="cofactor">
    <cofactor evidence="1">
        <name>thiamine diphosphate</name>
        <dbReference type="ChEBI" id="CHEBI:58937"/>
    </cofactor>
</comment>
<dbReference type="InterPro" id="IPR019790">
    <property type="entry name" value="Xul5P/Fru6P_PKetolase_CS"/>
</dbReference>
<dbReference type="CDD" id="cd02011">
    <property type="entry name" value="TPP_PK"/>
    <property type="match status" value="1"/>
</dbReference>
<dbReference type="InterPro" id="IPR019789">
    <property type="entry name" value="Xul5P/Fru6P_PKetolase_ThDP_BS"/>
</dbReference>
<dbReference type="PANTHER" id="PTHR31273">
    <property type="entry name" value="PHOSPHOKETOLASE-RELATED"/>
    <property type="match status" value="1"/>
</dbReference>
<dbReference type="EC" id="4.1.2.22" evidence="7"/>
<comment type="similarity">
    <text evidence="2">Belongs to the XFP family.</text>
</comment>
<dbReference type="SUPFAM" id="SSF52518">
    <property type="entry name" value="Thiamin diphosphate-binding fold (THDP-binding)"/>
    <property type="match status" value="2"/>
</dbReference>
<dbReference type="GeneID" id="57043479"/>
<evidence type="ECO:0000259" key="6">
    <source>
        <dbReference type="Pfam" id="PF09364"/>
    </source>
</evidence>
<dbReference type="GO" id="GO:0005975">
    <property type="term" value="P:carbohydrate metabolic process"/>
    <property type="evidence" value="ECO:0007669"/>
    <property type="project" value="InterPro"/>
</dbReference>
<dbReference type="PROSITE" id="PS60002">
    <property type="entry name" value="PHOSPHOKETOLASE_1"/>
    <property type="match status" value="1"/>
</dbReference>
<dbReference type="EC" id="4.1.2.9" evidence="7"/>
<dbReference type="InterPro" id="IPR018969">
    <property type="entry name" value="Xul5P/Fru6P_PKetolase_C"/>
</dbReference>